<dbReference type="EMBL" id="GG745369">
    <property type="protein sequence ID" value="KNE71033.1"/>
    <property type="molecule type" value="Genomic_DNA"/>
</dbReference>
<protein>
    <submittedName>
        <fullName evidence="2">Uncharacterized protein</fullName>
    </submittedName>
</protein>
<reference evidence="2 3" key="1">
    <citation type="submission" date="2009-11" db="EMBL/GenBank/DDBJ databases">
        <title>Annotation of Allomyces macrogynus ATCC 38327.</title>
        <authorList>
            <consortium name="The Broad Institute Genome Sequencing Platform"/>
            <person name="Russ C."/>
            <person name="Cuomo C."/>
            <person name="Burger G."/>
            <person name="Gray M.W."/>
            <person name="Holland P.W.H."/>
            <person name="King N."/>
            <person name="Lang F.B.F."/>
            <person name="Roger A.J."/>
            <person name="Ruiz-Trillo I."/>
            <person name="Young S.K."/>
            <person name="Zeng Q."/>
            <person name="Gargeya S."/>
            <person name="Fitzgerald M."/>
            <person name="Haas B."/>
            <person name="Abouelleil A."/>
            <person name="Alvarado L."/>
            <person name="Arachchi H.M."/>
            <person name="Berlin A."/>
            <person name="Chapman S.B."/>
            <person name="Gearin G."/>
            <person name="Goldberg J."/>
            <person name="Griggs A."/>
            <person name="Gujja S."/>
            <person name="Hansen M."/>
            <person name="Heiman D."/>
            <person name="Howarth C."/>
            <person name="Larimer J."/>
            <person name="Lui A."/>
            <person name="MacDonald P.J.P."/>
            <person name="McCowen C."/>
            <person name="Montmayeur A."/>
            <person name="Murphy C."/>
            <person name="Neiman D."/>
            <person name="Pearson M."/>
            <person name="Priest M."/>
            <person name="Roberts A."/>
            <person name="Saif S."/>
            <person name="Shea T."/>
            <person name="Sisk P."/>
            <person name="Stolte C."/>
            <person name="Sykes S."/>
            <person name="Wortman J."/>
            <person name="Nusbaum C."/>
            <person name="Birren B."/>
        </authorList>
    </citation>
    <scope>NUCLEOTIDE SEQUENCE [LARGE SCALE GENOMIC DNA]</scope>
    <source>
        <strain evidence="2 3">ATCC 38327</strain>
    </source>
</reference>
<name>A0A0L0T8A6_ALLM3</name>
<dbReference type="InterPro" id="IPR027267">
    <property type="entry name" value="AH/BAR_dom_sf"/>
</dbReference>
<feature type="region of interest" description="Disordered" evidence="1">
    <location>
        <begin position="1"/>
        <end position="33"/>
    </location>
</feature>
<keyword evidence="3" id="KW-1185">Reference proteome</keyword>
<evidence type="ECO:0000313" key="3">
    <source>
        <dbReference type="Proteomes" id="UP000054350"/>
    </source>
</evidence>
<sequence length="222" mass="23703">MAAPTGPAPLPPPVLVEPADAAPPTADPAPTPATPPLVTAFLTVVKPAQYVDPVVDRILRHRDTADALVDLFKDLAQVHDAFGKAVAKTLQKHAPDDDGGVLAPPITTLRTLLHHNAAHATAVTAALAAQAERVKMAAHVDAWRDLKAAQKRVGKVAQNLELAETKVEAVAKKKLNAKKVDKANEKLATARGAWEAECRASFPVRFRPWLQGERDQMTDGCD</sequence>
<evidence type="ECO:0000313" key="2">
    <source>
        <dbReference type="EMBL" id="KNE71033.1"/>
    </source>
</evidence>
<dbReference type="Gene3D" id="1.20.1270.60">
    <property type="entry name" value="Arfaptin homology (AH) domain/BAR domain"/>
    <property type="match status" value="1"/>
</dbReference>
<gene>
    <name evidence="2" type="ORF">AMAG_15288</name>
</gene>
<proteinExistence type="predicted"/>
<reference evidence="3" key="2">
    <citation type="submission" date="2009-11" db="EMBL/GenBank/DDBJ databases">
        <title>The Genome Sequence of Allomyces macrogynus strain ATCC 38327.</title>
        <authorList>
            <consortium name="The Broad Institute Genome Sequencing Platform"/>
            <person name="Russ C."/>
            <person name="Cuomo C."/>
            <person name="Shea T."/>
            <person name="Young S.K."/>
            <person name="Zeng Q."/>
            <person name="Koehrsen M."/>
            <person name="Haas B."/>
            <person name="Borodovsky M."/>
            <person name="Guigo R."/>
            <person name="Alvarado L."/>
            <person name="Berlin A."/>
            <person name="Borenstein D."/>
            <person name="Chen Z."/>
            <person name="Engels R."/>
            <person name="Freedman E."/>
            <person name="Gellesch M."/>
            <person name="Goldberg J."/>
            <person name="Griggs A."/>
            <person name="Gujja S."/>
            <person name="Heiman D."/>
            <person name="Hepburn T."/>
            <person name="Howarth C."/>
            <person name="Jen D."/>
            <person name="Larson L."/>
            <person name="Lewis B."/>
            <person name="Mehta T."/>
            <person name="Park D."/>
            <person name="Pearson M."/>
            <person name="Roberts A."/>
            <person name="Saif S."/>
            <person name="Shenoy N."/>
            <person name="Sisk P."/>
            <person name="Stolte C."/>
            <person name="Sykes S."/>
            <person name="Walk T."/>
            <person name="White J."/>
            <person name="Yandava C."/>
            <person name="Burger G."/>
            <person name="Gray M.W."/>
            <person name="Holland P.W.H."/>
            <person name="King N."/>
            <person name="Lang F.B.F."/>
            <person name="Roger A.J."/>
            <person name="Ruiz-Trillo I."/>
            <person name="Lander E."/>
            <person name="Nusbaum C."/>
        </authorList>
    </citation>
    <scope>NUCLEOTIDE SEQUENCE [LARGE SCALE GENOMIC DNA]</scope>
    <source>
        <strain evidence="3">ATCC 38327</strain>
    </source>
</reference>
<dbReference type="AlphaFoldDB" id="A0A0L0T8A6"/>
<dbReference type="OrthoDB" id="5590582at2759"/>
<evidence type="ECO:0000256" key="1">
    <source>
        <dbReference type="SAM" id="MobiDB-lite"/>
    </source>
</evidence>
<accession>A0A0L0T8A6</accession>
<dbReference type="VEuPathDB" id="FungiDB:AMAG_15288"/>
<organism evidence="2 3">
    <name type="scientific">Allomyces macrogynus (strain ATCC 38327)</name>
    <name type="common">Allomyces javanicus var. macrogynus</name>
    <dbReference type="NCBI Taxonomy" id="578462"/>
    <lineage>
        <taxon>Eukaryota</taxon>
        <taxon>Fungi</taxon>
        <taxon>Fungi incertae sedis</taxon>
        <taxon>Blastocladiomycota</taxon>
        <taxon>Blastocladiomycetes</taxon>
        <taxon>Blastocladiales</taxon>
        <taxon>Blastocladiaceae</taxon>
        <taxon>Allomyces</taxon>
    </lineage>
</organism>
<feature type="compositionally biased region" description="Pro residues" evidence="1">
    <location>
        <begin position="1"/>
        <end position="15"/>
    </location>
</feature>
<dbReference type="Proteomes" id="UP000054350">
    <property type="component" value="Unassembled WGS sequence"/>
</dbReference>